<dbReference type="PANTHER" id="PTHR24349">
    <property type="entry name" value="SERINE/THREONINE-PROTEIN KINASE"/>
    <property type="match status" value="1"/>
</dbReference>
<comment type="caution">
    <text evidence="10">The sequence shown here is derived from an EMBL/GenBank/DDBJ whole genome shotgun (WGS) entry which is preliminary data.</text>
</comment>
<dbReference type="GO" id="GO:0004674">
    <property type="term" value="F:protein serine/threonine kinase activity"/>
    <property type="evidence" value="ECO:0007669"/>
    <property type="project" value="UniProtKB-KW"/>
</dbReference>
<evidence type="ECO:0000313" key="10">
    <source>
        <dbReference type="EMBL" id="KAI6661536.1"/>
    </source>
</evidence>
<dbReference type="EMBL" id="JAKMXF010000011">
    <property type="protein sequence ID" value="KAI6661536.1"/>
    <property type="molecule type" value="Genomic_DNA"/>
</dbReference>
<evidence type="ECO:0000256" key="5">
    <source>
        <dbReference type="ARBA" id="ARBA00022777"/>
    </source>
</evidence>
<evidence type="ECO:0000256" key="1">
    <source>
        <dbReference type="ARBA" id="ARBA00006692"/>
    </source>
</evidence>
<dbReference type="InterPro" id="IPR017441">
    <property type="entry name" value="Protein_kinase_ATP_BS"/>
</dbReference>
<feature type="domain" description="Protein kinase" evidence="9">
    <location>
        <begin position="30"/>
        <end position="312"/>
    </location>
</feature>
<evidence type="ECO:0000256" key="7">
    <source>
        <dbReference type="PROSITE-ProRule" id="PRU10141"/>
    </source>
</evidence>
<dbReference type="Pfam" id="PF00069">
    <property type="entry name" value="Pkinase"/>
    <property type="match status" value="1"/>
</dbReference>
<evidence type="ECO:0000256" key="6">
    <source>
        <dbReference type="ARBA" id="ARBA00022840"/>
    </source>
</evidence>
<evidence type="ECO:0000256" key="3">
    <source>
        <dbReference type="ARBA" id="ARBA00022679"/>
    </source>
</evidence>
<feature type="binding site" evidence="7">
    <location>
        <position position="59"/>
    </location>
    <ligand>
        <name>ATP</name>
        <dbReference type="ChEBI" id="CHEBI:30616"/>
    </ligand>
</feature>
<evidence type="ECO:0000259" key="9">
    <source>
        <dbReference type="PROSITE" id="PS50011"/>
    </source>
</evidence>
<evidence type="ECO:0000256" key="2">
    <source>
        <dbReference type="ARBA" id="ARBA00022527"/>
    </source>
</evidence>
<accession>A0AAV7KJC9</accession>
<keyword evidence="3" id="KW-0808">Transferase</keyword>
<proteinExistence type="inferred from homology"/>
<dbReference type="GO" id="GO:0005524">
    <property type="term" value="F:ATP binding"/>
    <property type="evidence" value="ECO:0007669"/>
    <property type="project" value="UniProtKB-UniRule"/>
</dbReference>
<gene>
    <name evidence="10" type="ORF">LOD99_13409</name>
</gene>
<keyword evidence="5" id="KW-0418">Kinase</keyword>
<reference evidence="10 11" key="1">
    <citation type="journal article" date="2023" name="BMC Biol.">
        <title>The compact genome of the sponge Oopsacas minuta (Hexactinellida) is lacking key metazoan core genes.</title>
        <authorList>
            <person name="Santini S."/>
            <person name="Schenkelaars Q."/>
            <person name="Jourda C."/>
            <person name="Duchesne M."/>
            <person name="Belahbib H."/>
            <person name="Rocher C."/>
            <person name="Selva M."/>
            <person name="Riesgo A."/>
            <person name="Vervoort M."/>
            <person name="Leys S.P."/>
            <person name="Kodjabachian L."/>
            <person name="Le Bivic A."/>
            <person name="Borchiellini C."/>
            <person name="Claverie J.M."/>
            <person name="Renard E."/>
        </authorList>
    </citation>
    <scope>NUCLEOTIDE SEQUENCE [LARGE SCALE GENOMIC DNA]</scope>
    <source>
        <strain evidence="10">SPO-2</strain>
    </source>
</reference>
<dbReference type="InterPro" id="IPR000719">
    <property type="entry name" value="Prot_kinase_dom"/>
</dbReference>
<dbReference type="PROSITE" id="PS00108">
    <property type="entry name" value="PROTEIN_KINASE_ST"/>
    <property type="match status" value="1"/>
</dbReference>
<name>A0AAV7KJC9_9METZ</name>
<protein>
    <recommendedName>
        <fullName evidence="9">Protein kinase domain-containing protein</fullName>
    </recommendedName>
</protein>
<dbReference type="SMART" id="SM00220">
    <property type="entry name" value="S_TKc"/>
    <property type="match status" value="1"/>
</dbReference>
<dbReference type="InterPro" id="IPR011009">
    <property type="entry name" value="Kinase-like_dom_sf"/>
</dbReference>
<dbReference type="SUPFAM" id="SSF56112">
    <property type="entry name" value="Protein kinase-like (PK-like)"/>
    <property type="match status" value="1"/>
</dbReference>
<dbReference type="AlphaFoldDB" id="A0AAV7KJC9"/>
<dbReference type="InterPro" id="IPR050205">
    <property type="entry name" value="CDPK_Ser/Thr_kinases"/>
</dbReference>
<dbReference type="Gene3D" id="3.30.200.20">
    <property type="entry name" value="Phosphorylase Kinase, domain 1"/>
    <property type="match status" value="1"/>
</dbReference>
<dbReference type="InterPro" id="IPR008271">
    <property type="entry name" value="Ser/Thr_kinase_AS"/>
</dbReference>
<evidence type="ECO:0000256" key="4">
    <source>
        <dbReference type="ARBA" id="ARBA00022741"/>
    </source>
</evidence>
<keyword evidence="11" id="KW-1185">Reference proteome</keyword>
<sequence>MSLQLDMSSLNLGCNSVDIKNSDITEKYEIKWNQVLGSGLNGDVYRCIDKTTSEEYALKFLSNSDSSRMEIHLHGECQSSKHIVGIIDTYYCQLTAPITKQIPVKHYFCVVMEIMKGGDLYDVISRRRKLNEEQAAHFAKQIAIGLCDIHERGVAHRDIKPENILFQSPFQEDAQLNTIKITDFGFAKEQERGLSSPVYTLYYVSPDLLFATNSDLKCKNLSTYDKRCDLWSLGVIIYIMVMGYPPFYPEPGYNQRLTSNMRDCILNGKIMFHNQSEWKSISDNAQDVIKGLLTVDPDRRMSLDSLLAHPWFN</sequence>
<keyword evidence="6 7" id="KW-0067">ATP-binding</keyword>
<dbReference type="PROSITE" id="PS50011">
    <property type="entry name" value="PROTEIN_KINASE_DOM"/>
    <property type="match status" value="1"/>
</dbReference>
<evidence type="ECO:0000313" key="11">
    <source>
        <dbReference type="Proteomes" id="UP001165289"/>
    </source>
</evidence>
<organism evidence="10 11">
    <name type="scientific">Oopsacas minuta</name>
    <dbReference type="NCBI Taxonomy" id="111878"/>
    <lineage>
        <taxon>Eukaryota</taxon>
        <taxon>Metazoa</taxon>
        <taxon>Porifera</taxon>
        <taxon>Hexactinellida</taxon>
        <taxon>Hexasterophora</taxon>
        <taxon>Lyssacinosida</taxon>
        <taxon>Leucopsacidae</taxon>
        <taxon>Oopsacas</taxon>
    </lineage>
</organism>
<dbReference type="Gene3D" id="1.10.510.10">
    <property type="entry name" value="Transferase(Phosphotransferase) domain 1"/>
    <property type="match status" value="1"/>
</dbReference>
<evidence type="ECO:0000256" key="8">
    <source>
        <dbReference type="RuleBase" id="RU000304"/>
    </source>
</evidence>
<dbReference type="Proteomes" id="UP001165289">
    <property type="component" value="Unassembled WGS sequence"/>
</dbReference>
<comment type="similarity">
    <text evidence="1">Belongs to the protein kinase superfamily. CAMK Ser/Thr protein kinase family.</text>
</comment>
<keyword evidence="4 7" id="KW-0547">Nucleotide-binding</keyword>
<dbReference type="PROSITE" id="PS00107">
    <property type="entry name" value="PROTEIN_KINASE_ATP"/>
    <property type="match status" value="1"/>
</dbReference>
<keyword evidence="2 8" id="KW-0723">Serine/threonine-protein kinase</keyword>